<sequence length="458" mass="52331">MTSDALNQEILQVSSQLLEKSRLAQQEQERAREIADSLSQLPQQQTDARRQLNEVERRIGTQTGNTPQNQAQNLSLQAQSARLKALVDELELAQLSANNRQELSRMRSELAQKQSEQLDAYLQALRNQLNSQRQREAERALESTELLAENSDNLPAGIVDQFKVNRELSAALNQQAQRMDLVASQQRQATNQTLQVRQALNTLREQSQWLGSSNLLGEALRAQVSRLPEMPKPQQLDTEMAQLRVQRLHYEDLLNKQPQIRQIRQADGQPLTSEQNRILEAQLRTQRELLNSLLQGGDTLILELTKLKVSNSQLEDALKEVNEATHRYLFWTSDVRPMTFSWPIEIVQDLRRLISLDTFSQLGKASVMMLTSKETIFPLLGALILVGFSIYSRRHFTRFLERSSARVGKVTQDHFWLTLRTVFWSILVASPLPVLWMTLGYGLRRPGPTRSRSPLAMA</sequence>
<feature type="transmembrane region" description="Helical" evidence="2">
    <location>
        <begin position="422"/>
        <end position="443"/>
    </location>
</feature>
<feature type="domain" description="Mechanosensitive ion channel inner membrane" evidence="3">
    <location>
        <begin position="379"/>
        <end position="447"/>
    </location>
</feature>
<feature type="domain" description="Mechanosensitive ion channel MscS porin" evidence="4">
    <location>
        <begin position="2"/>
        <end position="155"/>
    </location>
</feature>
<evidence type="ECO:0000313" key="5">
    <source>
        <dbReference type="EMBL" id="STQ14673.1"/>
    </source>
</evidence>
<feature type="coiled-coil region" evidence="1">
    <location>
        <begin position="73"/>
        <end position="135"/>
    </location>
</feature>
<keyword evidence="2" id="KW-0472">Membrane</keyword>
<dbReference type="InterPro" id="IPR024393">
    <property type="entry name" value="MscS_porin"/>
</dbReference>
<evidence type="ECO:0000313" key="6">
    <source>
        <dbReference type="Proteomes" id="UP000255106"/>
    </source>
</evidence>
<proteinExistence type="predicted"/>
<dbReference type="Proteomes" id="UP000255106">
    <property type="component" value="Unassembled WGS sequence"/>
</dbReference>
<evidence type="ECO:0000256" key="2">
    <source>
        <dbReference type="SAM" id="Phobius"/>
    </source>
</evidence>
<dbReference type="Pfam" id="PF12795">
    <property type="entry name" value="MscS_porin"/>
    <property type="match status" value="1"/>
</dbReference>
<name>A0A377M9T0_ENTCL</name>
<reference evidence="5 6" key="1">
    <citation type="submission" date="2018-06" db="EMBL/GenBank/DDBJ databases">
        <authorList>
            <consortium name="Pathogen Informatics"/>
            <person name="Doyle S."/>
        </authorList>
    </citation>
    <scope>NUCLEOTIDE SEQUENCE [LARGE SCALE GENOMIC DNA]</scope>
    <source>
        <strain evidence="5 6">NCTC10005</strain>
    </source>
</reference>
<keyword evidence="2" id="KW-1133">Transmembrane helix</keyword>
<dbReference type="EMBL" id="UGJB01000004">
    <property type="protein sequence ID" value="STQ14673.1"/>
    <property type="molecule type" value="Genomic_DNA"/>
</dbReference>
<keyword evidence="1" id="KW-0175">Coiled coil</keyword>
<keyword evidence="2" id="KW-0812">Transmembrane</keyword>
<dbReference type="InterPro" id="IPR025692">
    <property type="entry name" value="MscS_IM_dom1"/>
</dbReference>
<protein>
    <submittedName>
        <fullName evidence="5">Protein YjeP</fullName>
    </submittedName>
</protein>
<evidence type="ECO:0000259" key="4">
    <source>
        <dbReference type="Pfam" id="PF12795"/>
    </source>
</evidence>
<evidence type="ECO:0000256" key="1">
    <source>
        <dbReference type="SAM" id="Coils"/>
    </source>
</evidence>
<feature type="transmembrane region" description="Helical" evidence="2">
    <location>
        <begin position="375"/>
        <end position="392"/>
    </location>
</feature>
<dbReference type="AlphaFoldDB" id="A0A377M9T0"/>
<gene>
    <name evidence="5" type="primary">yjeP_1</name>
    <name evidence="5" type="ORF">NCTC10005_07541</name>
</gene>
<dbReference type="Pfam" id="PF12794">
    <property type="entry name" value="MscS_TM"/>
    <property type="match status" value="1"/>
</dbReference>
<organism evidence="5 6">
    <name type="scientific">Enterobacter cloacae</name>
    <dbReference type="NCBI Taxonomy" id="550"/>
    <lineage>
        <taxon>Bacteria</taxon>
        <taxon>Pseudomonadati</taxon>
        <taxon>Pseudomonadota</taxon>
        <taxon>Gammaproteobacteria</taxon>
        <taxon>Enterobacterales</taxon>
        <taxon>Enterobacteriaceae</taxon>
        <taxon>Enterobacter</taxon>
        <taxon>Enterobacter cloacae complex</taxon>
    </lineage>
</organism>
<evidence type="ECO:0000259" key="3">
    <source>
        <dbReference type="Pfam" id="PF12794"/>
    </source>
</evidence>
<accession>A0A377M9T0</accession>